<protein>
    <submittedName>
        <fullName evidence="1">Uncharacterized protein</fullName>
    </submittedName>
</protein>
<evidence type="ECO:0000313" key="1">
    <source>
        <dbReference type="EMBL" id="MBX60952.1"/>
    </source>
</evidence>
<dbReference type="AlphaFoldDB" id="A0A2P2Q1Y4"/>
<name>A0A2P2Q1Y4_RHIMU</name>
<sequence>MVGAIQERIKGRERERGNVGIYKIKRAFALRLRVLFSCRVLKMVFRGR</sequence>
<dbReference type="EMBL" id="GGEC01080468">
    <property type="protein sequence ID" value="MBX60952.1"/>
    <property type="molecule type" value="Transcribed_RNA"/>
</dbReference>
<accession>A0A2P2Q1Y4</accession>
<organism evidence="1">
    <name type="scientific">Rhizophora mucronata</name>
    <name type="common">Asiatic mangrove</name>
    <dbReference type="NCBI Taxonomy" id="61149"/>
    <lineage>
        <taxon>Eukaryota</taxon>
        <taxon>Viridiplantae</taxon>
        <taxon>Streptophyta</taxon>
        <taxon>Embryophyta</taxon>
        <taxon>Tracheophyta</taxon>
        <taxon>Spermatophyta</taxon>
        <taxon>Magnoliopsida</taxon>
        <taxon>eudicotyledons</taxon>
        <taxon>Gunneridae</taxon>
        <taxon>Pentapetalae</taxon>
        <taxon>rosids</taxon>
        <taxon>fabids</taxon>
        <taxon>Malpighiales</taxon>
        <taxon>Rhizophoraceae</taxon>
        <taxon>Rhizophora</taxon>
    </lineage>
</organism>
<proteinExistence type="predicted"/>
<reference evidence="1" key="1">
    <citation type="submission" date="2018-02" db="EMBL/GenBank/DDBJ databases">
        <title>Rhizophora mucronata_Transcriptome.</title>
        <authorList>
            <person name="Meera S.P."/>
            <person name="Sreeshan A."/>
            <person name="Augustine A."/>
        </authorList>
    </citation>
    <scope>NUCLEOTIDE SEQUENCE</scope>
    <source>
        <tissue evidence="1">Leaf</tissue>
    </source>
</reference>